<feature type="compositionally biased region" description="Polar residues" evidence="11">
    <location>
        <begin position="595"/>
        <end position="604"/>
    </location>
</feature>
<dbReference type="PANTHER" id="PTHR45761:SF1">
    <property type="entry name" value="EXTENDED SYNAPTOTAGMIN-LIKE PROTEIN 2, ISOFORM C"/>
    <property type="match status" value="1"/>
</dbReference>
<evidence type="ECO:0000256" key="2">
    <source>
        <dbReference type="ARBA" id="ARBA00022448"/>
    </source>
</evidence>
<protein>
    <submittedName>
        <fullName evidence="15">Uncharacterized protein</fullName>
    </submittedName>
</protein>
<evidence type="ECO:0000256" key="4">
    <source>
        <dbReference type="ARBA" id="ARBA00022723"/>
    </source>
</evidence>
<feature type="domain" description="C2" evidence="13">
    <location>
        <begin position="1365"/>
        <end position="1486"/>
    </location>
</feature>
<feature type="transmembrane region" description="Helical" evidence="12">
    <location>
        <begin position="774"/>
        <end position="807"/>
    </location>
</feature>
<keyword evidence="4" id="KW-0479">Metal-binding</keyword>
<keyword evidence="9" id="KW-0446">Lipid-binding</keyword>
<dbReference type="GO" id="GO:0005544">
    <property type="term" value="F:calcium-dependent phospholipid binding"/>
    <property type="evidence" value="ECO:0000318"/>
    <property type="project" value="GO_Central"/>
</dbReference>
<dbReference type="InterPro" id="IPR037752">
    <property type="entry name" value="C2C_KIAA1228"/>
</dbReference>
<evidence type="ECO:0000259" key="13">
    <source>
        <dbReference type="PROSITE" id="PS50004"/>
    </source>
</evidence>
<dbReference type="CDD" id="cd04050">
    <property type="entry name" value="C2B_Synaptotagmin-like"/>
    <property type="match status" value="1"/>
</dbReference>
<keyword evidence="16" id="KW-1185">Reference proteome</keyword>
<feature type="domain" description="C2" evidence="13">
    <location>
        <begin position="610"/>
        <end position="725"/>
    </location>
</feature>
<sequence>MSRDLTASEVSVPLSETILNVETVVKLIKKLGFFFLIYLLGYYEFSVVLPYALLTFVVLNTKWRKETKNKFRVARSIALGSEKNVVLEIFQNELPAWIKFPEIEKVEWLNNVFKLIWQQINEYTHDLVPKVLEPAIQGYVSDFKFNKVILGNVPLRVDGVKVYDQEDKRKIVMDLNISYAGDCYVTFHTFRFTGGIEKIQFHGTVRVVLTPLISKMPLIGGLQVYFMDEPHIDFDLIKATSILDLPYVRNKIKNTTMNVINSMFMYPNVYSINLTEGINMSKLTVFRTEGILRVHVVEAKNLVNRDLIGKSDPYVVLSCGSIRVETPVVENCLNPKWDFWTNFEIEPNSELKIEVWDKDEGSKDDSLGHAKINVAQVAKIGQSDMPIALQGVTKGRIYIRLTWLSLSSNYDDLETIMKETELLSPNLHTALLMIYLESSLNLPKFSKTSPNPYAELEVENETKTTDPEQQTCEPLWETGFTFLLRDPKKAVLNLRIIDAESKNKMGEVSFRVDHLKNEPNMDLKRHTFFFNKPFSEASVCCSMKLRVLKNDSLEDEKDDSDAPKPQKKLVKQESNLSMISKKSVTTESEGLASEDNATINSSFDSEGDTNLGKIKLSLSYSQQRQKLIVEVHEVDLVRKRAQIYVKLYLQTDKQRNHRKKTKIAKTKDAVFNESFDYLISNADLNWTNLLVMVKTDKGLLKKSLGRTVISLQACGNLTEPFTDWFDLRSKHGEHLWHESKMTESDNLIPPLEPEIQLGQLNGSAMKKRFFVIKIFYKAILIFVGYAISYMQWSFILLFVTAGTLIWLEQRDNTHASKIKVKATACSFTKQDLVRRIDEIPSWVKFPDRERAEWLNQVIAQLWPTVESYIVKLFRTSIQTKIRKKYDSFQFESIDFGPTPPKIDGIKVYTAAATTDSIIIDFDVFYDGDCDINFSFSGAEIGGIRDFQLSVEVRVVLKPLLPKVPLIGGIQIYFLNTPDINFTLEGLSGIPGLSSFIRSKIEEKITKKIVFPNKITKRFSKSVAPSELKALEPAGVLRVHVFEAKDLMAKDITGKSDPYVILYVGAQERKSNTVNQCLNPKWDYWCEFVIIDPKAQHLGFKLYDRDNVNEDDFLGSGEVDIASVLKGQTDQWITLDSAKHGAIHLRFTWLSLSSDLEDLDEISRETKLLQVDHISTALLTIYVDTATKLPEAKRLVKPHPYFILTLRDQKEKSRVKKHTNDPCWEQGFVMLVPNPLEDSLHMAILDKPTGSLLTQFSYKISDLMQLPDLEISKKEFILDNEESKVVLSLQLRILTNESYKIEDESESDSEGGLSRQSSLEETSVKSRGSFRNSPKKILEDVLSKTSVSPQSAKPPIQRTPSVNEHRLGRLEISLEYNEPRQKLLVTVHRVSNLPLKDPSDIPDPYVRIKMYSQGHTTGPTYRTKVVTDNCNPVYEETFEYLFSKSDAYEQTLVATVKSKKFLHNNTMGQVEINLKYVNLSERYREWFDLCPKSS</sequence>
<dbReference type="Pfam" id="PF00168">
    <property type="entry name" value="C2"/>
    <property type="match status" value="6"/>
</dbReference>
<dbReference type="PANTHER" id="PTHR45761">
    <property type="entry name" value="EXTENDED SYNAPTOTAGMIN-LIKE PROTEIN 2, ISOFORM C"/>
    <property type="match status" value="1"/>
</dbReference>
<dbReference type="eggNOG" id="KOG1012">
    <property type="taxonomic scope" value="Eukaryota"/>
</dbReference>
<keyword evidence="5" id="KW-0677">Repeat</keyword>
<feature type="domain" description="C2" evidence="13">
    <location>
        <begin position="1016"/>
        <end position="1132"/>
    </location>
</feature>
<dbReference type="CDD" id="cd04024">
    <property type="entry name" value="C2A_Synaptotagmin-like"/>
    <property type="match status" value="1"/>
</dbReference>
<feature type="compositionally biased region" description="Polar residues" evidence="11">
    <location>
        <begin position="572"/>
        <end position="588"/>
    </location>
</feature>
<evidence type="ECO:0000256" key="9">
    <source>
        <dbReference type="ARBA" id="ARBA00023121"/>
    </source>
</evidence>
<comment type="subcellular location">
    <subcellularLocation>
        <location evidence="1">Membrane</location>
    </subcellularLocation>
</comment>
<dbReference type="GO" id="GO:0005509">
    <property type="term" value="F:calcium ion binding"/>
    <property type="evidence" value="ECO:0000318"/>
    <property type="project" value="GO_Central"/>
</dbReference>
<dbReference type="OMA" id="QHIDNTD"/>
<dbReference type="InterPro" id="IPR051634">
    <property type="entry name" value="Extended_Synaptotagmin"/>
</dbReference>
<evidence type="ECO:0000256" key="5">
    <source>
        <dbReference type="ARBA" id="ARBA00022737"/>
    </source>
</evidence>
<feature type="transmembrane region" description="Helical" evidence="12">
    <location>
        <begin position="33"/>
        <end position="59"/>
    </location>
</feature>
<proteinExistence type="predicted"/>
<dbReference type="GO" id="GO:0061817">
    <property type="term" value="P:endoplasmic reticulum-plasma membrane tethering"/>
    <property type="evidence" value="ECO:0007669"/>
    <property type="project" value="InterPro"/>
</dbReference>
<feature type="compositionally biased region" description="Polar residues" evidence="11">
    <location>
        <begin position="1314"/>
        <end position="1331"/>
    </location>
</feature>
<evidence type="ECO:0000256" key="3">
    <source>
        <dbReference type="ARBA" id="ARBA00022692"/>
    </source>
</evidence>
<reference evidence="15 16" key="2">
    <citation type="journal article" date="2010" name="Nucleic Acids Res.">
        <title>BeetleBase in 2010: revisions to provide comprehensive genomic information for Tribolium castaneum.</title>
        <authorList>
            <person name="Kim H.S."/>
            <person name="Murphy T."/>
            <person name="Xia J."/>
            <person name="Caragea D."/>
            <person name="Park Y."/>
            <person name="Beeman R.W."/>
            <person name="Lorenzen M.D."/>
            <person name="Butcher S."/>
            <person name="Manak J.R."/>
            <person name="Brown S.J."/>
        </authorList>
    </citation>
    <scope>GENOME REANNOTATION</scope>
    <source>
        <strain evidence="15 16">Georgia GA2</strain>
    </source>
</reference>
<dbReference type="CDD" id="cd04030">
    <property type="entry name" value="C2C_KIAA1228"/>
    <property type="match status" value="1"/>
</dbReference>
<evidence type="ECO:0000256" key="7">
    <source>
        <dbReference type="ARBA" id="ARBA00022989"/>
    </source>
</evidence>
<keyword evidence="2" id="KW-0813">Transport</keyword>
<dbReference type="InterPro" id="IPR037749">
    <property type="entry name" value="Ext_Synaptotagmin_C2B"/>
</dbReference>
<keyword evidence="10 12" id="KW-0472">Membrane</keyword>
<dbReference type="STRING" id="7070.A0A139WGZ8"/>
<dbReference type="PROSITE" id="PS51847">
    <property type="entry name" value="SMP"/>
    <property type="match status" value="2"/>
</dbReference>
<evidence type="ECO:0000313" key="15">
    <source>
        <dbReference type="EMBL" id="KYB27242.1"/>
    </source>
</evidence>
<keyword evidence="7 12" id="KW-1133">Transmembrane helix</keyword>
<feature type="domain" description="C2" evidence="13">
    <location>
        <begin position="1157"/>
        <end position="1280"/>
    </location>
</feature>
<dbReference type="FunFam" id="2.60.40.150:FF:000155">
    <property type="entry name" value="extended synaptotagmin-2 isoform X1"/>
    <property type="match status" value="1"/>
</dbReference>
<dbReference type="InterPro" id="IPR000008">
    <property type="entry name" value="C2_dom"/>
</dbReference>
<feature type="domain" description="C2" evidence="13">
    <location>
        <begin position="268"/>
        <end position="387"/>
    </location>
</feature>
<evidence type="ECO:0000256" key="11">
    <source>
        <dbReference type="SAM" id="MobiDB-lite"/>
    </source>
</evidence>
<feature type="region of interest" description="Disordered" evidence="11">
    <location>
        <begin position="553"/>
        <end position="604"/>
    </location>
</feature>
<dbReference type="Pfam" id="PF17047">
    <property type="entry name" value="SMP_LBD"/>
    <property type="match status" value="2"/>
</dbReference>
<reference evidence="15 16" key="1">
    <citation type="journal article" date="2008" name="Nature">
        <title>The genome of the model beetle and pest Tribolium castaneum.</title>
        <authorList>
            <consortium name="Tribolium Genome Sequencing Consortium"/>
            <person name="Richards S."/>
            <person name="Gibbs R.A."/>
            <person name="Weinstock G.M."/>
            <person name="Brown S.J."/>
            <person name="Denell R."/>
            <person name="Beeman R.W."/>
            <person name="Gibbs R."/>
            <person name="Beeman R.W."/>
            <person name="Brown S.J."/>
            <person name="Bucher G."/>
            <person name="Friedrich M."/>
            <person name="Grimmelikhuijzen C.J."/>
            <person name="Klingler M."/>
            <person name="Lorenzen M."/>
            <person name="Richards S."/>
            <person name="Roth S."/>
            <person name="Schroder R."/>
            <person name="Tautz D."/>
            <person name="Zdobnov E.M."/>
            <person name="Muzny D."/>
            <person name="Gibbs R.A."/>
            <person name="Weinstock G.M."/>
            <person name="Attaway T."/>
            <person name="Bell S."/>
            <person name="Buhay C.J."/>
            <person name="Chandrabose M.N."/>
            <person name="Chavez D."/>
            <person name="Clerk-Blankenburg K.P."/>
            <person name="Cree A."/>
            <person name="Dao M."/>
            <person name="Davis C."/>
            <person name="Chacko J."/>
            <person name="Dinh H."/>
            <person name="Dugan-Rocha S."/>
            <person name="Fowler G."/>
            <person name="Garner T.T."/>
            <person name="Garnes J."/>
            <person name="Gnirke A."/>
            <person name="Hawes A."/>
            <person name="Hernandez J."/>
            <person name="Hines S."/>
            <person name="Holder M."/>
            <person name="Hume J."/>
            <person name="Jhangiani S.N."/>
            <person name="Joshi V."/>
            <person name="Khan Z.M."/>
            <person name="Jackson L."/>
            <person name="Kovar C."/>
            <person name="Kowis A."/>
            <person name="Lee S."/>
            <person name="Lewis L.R."/>
            <person name="Margolis J."/>
            <person name="Morgan M."/>
            <person name="Nazareth L.V."/>
            <person name="Nguyen N."/>
            <person name="Okwuonu G."/>
            <person name="Parker D."/>
            <person name="Richards S."/>
            <person name="Ruiz S.J."/>
            <person name="Santibanez J."/>
            <person name="Savard J."/>
            <person name="Scherer S.E."/>
            <person name="Schneider B."/>
            <person name="Sodergren E."/>
            <person name="Tautz D."/>
            <person name="Vattahil S."/>
            <person name="Villasana D."/>
            <person name="White C.S."/>
            <person name="Wright R."/>
            <person name="Park Y."/>
            <person name="Beeman R.W."/>
            <person name="Lord J."/>
            <person name="Oppert B."/>
            <person name="Lorenzen M."/>
            <person name="Brown S."/>
            <person name="Wang L."/>
            <person name="Savard J."/>
            <person name="Tautz D."/>
            <person name="Richards S."/>
            <person name="Weinstock G."/>
            <person name="Gibbs R.A."/>
            <person name="Liu Y."/>
            <person name="Worley K."/>
            <person name="Weinstock G."/>
            <person name="Elsik C.G."/>
            <person name="Reese J.T."/>
            <person name="Elhaik E."/>
            <person name="Landan G."/>
            <person name="Graur D."/>
            <person name="Arensburger P."/>
            <person name="Atkinson P."/>
            <person name="Beeman R.W."/>
            <person name="Beidler J."/>
            <person name="Brown S.J."/>
            <person name="Demuth J.P."/>
            <person name="Drury D.W."/>
            <person name="Du Y.Z."/>
            <person name="Fujiwara H."/>
            <person name="Lorenzen M."/>
            <person name="Maselli V."/>
            <person name="Osanai M."/>
            <person name="Park Y."/>
            <person name="Robertson H.M."/>
            <person name="Tu Z."/>
            <person name="Wang J.J."/>
            <person name="Wang S."/>
            <person name="Richards S."/>
            <person name="Song H."/>
            <person name="Zhang L."/>
            <person name="Sodergren E."/>
            <person name="Werner D."/>
            <person name="Stanke M."/>
            <person name="Morgenstern B."/>
            <person name="Solovyev V."/>
            <person name="Kosarev P."/>
            <person name="Brown G."/>
            <person name="Chen H.C."/>
            <person name="Ermolaeva O."/>
            <person name="Hlavina W."/>
            <person name="Kapustin Y."/>
            <person name="Kiryutin B."/>
            <person name="Kitts P."/>
            <person name="Maglott D."/>
            <person name="Pruitt K."/>
            <person name="Sapojnikov V."/>
            <person name="Souvorov A."/>
            <person name="Mackey A.J."/>
            <person name="Waterhouse R.M."/>
            <person name="Wyder S."/>
            <person name="Zdobnov E.M."/>
            <person name="Zdobnov E.M."/>
            <person name="Wyder S."/>
            <person name="Kriventseva E.V."/>
            <person name="Kadowaki T."/>
            <person name="Bork P."/>
            <person name="Aranda M."/>
            <person name="Bao R."/>
            <person name="Beermann A."/>
            <person name="Berns N."/>
            <person name="Bolognesi R."/>
            <person name="Bonneton F."/>
            <person name="Bopp D."/>
            <person name="Brown S.J."/>
            <person name="Bucher G."/>
            <person name="Butts T."/>
            <person name="Chaumot A."/>
            <person name="Denell R.E."/>
            <person name="Ferrier D.E."/>
            <person name="Friedrich M."/>
            <person name="Gordon C.M."/>
            <person name="Jindra M."/>
            <person name="Klingler M."/>
            <person name="Lan Q."/>
            <person name="Lattorff H.M."/>
            <person name="Laudet V."/>
            <person name="von Levetsow C."/>
            <person name="Liu Z."/>
            <person name="Lutz R."/>
            <person name="Lynch J.A."/>
            <person name="da Fonseca R.N."/>
            <person name="Posnien N."/>
            <person name="Reuter R."/>
            <person name="Roth S."/>
            <person name="Savard J."/>
            <person name="Schinko J.B."/>
            <person name="Schmitt C."/>
            <person name="Schoppmeier M."/>
            <person name="Schroder R."/>
            <person name="Shippy T.D."/>
            <person name="Simonnet F."/>
            <person name="Marques-Souza H."/>
            <person name="Tautz D."/>
            <person name="Tomoyasu Y."/>
            <person name="Trauner J."/>
            <person name="Van der Zee M."/>
            <person name="Vervoort M."/>
            <person name="Wittkopp N."/>
            <person name="Wimmer E.A."/>
            <person name="Yang X."/>
            <person name="Jones A.K."/>
            <person name="Sattelle D.B."/>
            <person name="Ebert P.R."/>
            <person name="Nelson D."/>
            <person name="Scott J.G."/>
            <person name="Beeman R.W."/>
            <person name="Muthukrishnan S."/>
            <person name="Kramer K.J."/>
            <person name="Arakane Y."/>
            <person name="Beeman R.W."/>
            <person name="Zhu Q."/>
            <person name="Hogenkamp D."/>
            <person name="Dixit R."/>
            <person name="Oppert B."/>
            <person name="Jiang H."/>
            <person name="Zou Z."/>
            <person name="Marshall J."/>
            <person name="Elpidina E."/>
            <person name="Vinokurov K."/>
            <person name="Oppert C."/>
            <person name="Zou Z."/>
            <person name="Evans J."/>
            <person name="Lu Z."/>
            <person name="Zhao P."/>
            <person name="Sumathipala N."/>
            <person name="Altincicek B."/>
            <person name="Vilcinskas A."/>
            <person name="Williams M."/>
            <person name="Hultmark D."/>
            <person name="Hetru C."/>
            <person name="Jiang H."/>
            <person name="Grimmelikhuijzen C.J."/>
            <person name="Hauser F."/>
            <person name="Cazzamali G."/>
            <person name="Williamson M."/>
            <person name="Park Y."/>
            <person name="Li B."/>
            <person name="Tanaka Y."/>
            <person name="Predel R."/>
            <person name="Neupert S."/>
            <person name="Schachtner J."/>
            <person name="Verleyen P."/>
            <person name="Raible F."/>
            <person name="Bork P."/>
            <person name="Friedrich M."/>
            <person name="Walden K.K."/>
            <person name="Robertson H.M."/>
            <person name="Angeli S."/>
            <person name="Foret S."/>
            <person name="Bucher G."/>
            <person name="Schuetz S."/>
            <person name="Maleszka R."/>
            <person name="Wimmer E.A."/>
            <person name="Beeman R.W."/>
            <person name="Lorenzen M."/>
            <person name="Tomoyasu Y."/>
            <person name="Miller S.C."/>
            <person name="Grossmann D."/>
            <person name="Bucher G."/>
        </authorList>
    </citation>
    <scope>NUCLEOTIDE SEQUENCE [LARGE SCALE GENOMIC DNA]</scope>
    <source>
        <strain evidence="15 16">Georgia GA2</strain>
    </source>
</reference>
<dbReference type="InterPro" id="IPR039010">
    <property type="entry name" value="Synaptotagmin_SMP"/>
</dbReference>
<dbReference type="InterPro" id="IPR035892">
    <property type="entry name" value="C2_domain_sf"/>
</dbReference>
<dbReference type="PROSITE" id="PS50004">
    <property type="entry name" value="C2"/>
    <property type="match status" value="6"/>
</dbReference>
<dbReference type="GO" id="GO:0005789">
    <property type="term" value="C:endoplasmic reticulum membrane"/>
    <property type="evidence" value="ECO:0000318"/>
    <property type="project" value="GO_Central"/>
</dbReference>
<dbReference type="GO" id="GO:0031210">
    <property type="term" value="F:phosphatidylcholine binding"/>
    <property type="evidence" value="ECO:0000318"/>
    <property type="project" value="GO_Central"/>
</dbReference>
<dbReference type="GO" id="GO:0008429">
    <property type="term" value="F:phosphatidylethanolamine binding"/>
    <property type="evidence" value="ECO:0000318"/>
    <property type="project" value="GO_Central"/>
</dbReference>
<keyword evidence="6" id="KW-0106">Calcium</keyword>
<feature type="domain" description="SMP-LTD" evidence="14">
    <location>
        <begin position="102"/>
        <end position="275"/>
    </location>
</feature>
<keyword evidence="8" id="KW-0445">Lipid transport</keyword>
<evidence type="ECO:0000256" key="1">
    <source>
        <dbReference type="ARBA" id="ARBA00004370"/>
    </source>
</evidence>
<feature type="region of interest" description="Disordered" evidence="11">
    <location>
        <begin position="1300"/>
        <end position="1363"/>
    </location>
</feature>
<evidence type="ECO:0000256" key="6">
    <source>
        <dbReference type="ARBA" id="ARBA00022837"/>
    </source>
</evidence>
<dbReference type="SUPFAM" id="SSF49562">
    <property type="entry name" value="C2 domain (Calcium/lipid-binding domain, CaLB)"/>
    <property type="match status" value="6"/>
</dbReference>
<name>A0A139WGZ8_TRICA</name>
<accession>A0A139WGZ8</accession>
<evidence type="ECO:0000256" key="12">
    <source>
        <dbReference type="SAM" id="Phobius"/>
    </source>
</evidence>
<feature type="domain" description="C2" evidence="13">
    <location>
        <begin position="412"/>
        <end position="528"/>
    </location>
</feature>
<dbReference type="Proteomes" id="UP000007266">
    <property type="component" value="Linkage group 5"/>
</dbReference>
<dbReference type="InParanoid" id="A0A139WGZ8"/>
<feature type="domain" description="SMP-LTD" evidence="14">
    <location>
        <begin position="847"/>
        <end position="1019"/>
    </location>
</feature>
<dbReference type="GO" id="GO:0035091">
    <property type="term" value="F:phosphatidylinositol binding"/>
    <property type="evidence" value="ECO:0000318"/>
    <property type="project" value="GO_Central"/>
</dbReference>
<evidence type="ECO:0000256" key="8">
    <source>
        <dbReference type="ARBA" id="ARBA00023055"/>
    </source>
</evidence>
<evidence type="ECO:0000256" key="10">
    <source>
        <dbReference type="ARBA" id="ARBA00023136"/>
    </source>
</evidence>
<organism evidence="15 16">
    <name type="scientific">Tribolium castaneum</name>
    <name type="common">Red flour beetle</name>
    <dbReference type="NCBI Taxonomy" id="7070"/>
    <lineage>
        <taxon>Eukaryota</taxon>
        <taxon>Metazoa</taxon>
        <taxon>Ecdysozoa</taxon>
        <taxon>Arthropoda</taxon>
        <taxon>Hexapoda</taxon>
        <taxon>Insecta</taxon>
        <taxon>Pterygota</taxon>
        <taxon>Neoptera</taxon>
        <taxon>Endopterygota</taxon>
        <taxon>Coleoptera</taxon>
        <taxon>Polyphaga</taxon>
        <taxon>Cucujiformia</taxon>
        <taxon>Tenebrionidae</taxon>
        <taxon>Tenebrionidae incertae sedis</taxon>
        <taxon>Tribolium</taxon>
    </lineage>
</organism>
<keyword evidence="3 12" id="KW-0812">Transmembrane</keyword>
<evidence type="ECO:0000259" key="14">
    <source>
        <dbReference type="PROSITE" id="PS51847"/>
    </source>
</evidence>
<gene>
    <name evidence="15" type="primary">AUGUSTUS-3.0.2_31149</name>
    <name evidence="15" type="ORF">TcasGA2_TC031149</name>
</gene>
<dbReference type="CDD" id="cd21670">
    <property type="entry name" value="SMP_ESyt"/>
    <property type="match status" value="2"/>
</dbReference>
<dbReference type="GO" id="GO:0006869">
    <property type="term" value="P:lipid transport"/>
    <property type="evidence" value="ECO:0007669"/>
    <property type="project" value="UniProtKB-KW"/>
</dbReference>
<dbReference type="EMBL" id="KQ971343">
    <property type="protein sequence ID" value="KYB27242.1"/>
    <property type="molecule type" value="Genomic_DNA"/>
</dbReference>
<evidence type="ECO:0000313" key="16">
    <source>
        <dbReference type="Proteomes" id="UP000007266"/>
    </source>
</evidence>
<dbReference type="Gene3D" id="2.60.40.150">
    <property type="entry name" value="C2 domain"/>
    <property type="match status" value="6"/>
</dbReference>
<dbReference type="SMART" id="SM00239">
    <property type="entry name" value="C2"/>
    <property type="match status" value="6"/>
</dbReference>
<dbReference type="InterPro" id="IPR031468">
    <property type="entry name" value="SMP_LBD"/>
</dbReference>
<dbReference type="FunFam" id="2.60.40.150:FF:000571">
    <property type="entry name" value="Uncharacterized protein"/>
    <property type="match status" value="1"/>
</dbReference>